<evidence type="ECO:0000256" key="1">
    <source>
        <dbReference type="SAM" id="MobiDB-lite"/>
    </source>
</evidence>
<keyword evidence="3" id="KW-1185">Reference proteome</keyword>
<organism evidence="2 3">
    <name type="scientific">Euroglyphus maynei</name>
    <name type="common">Mayne's house dust mite</name>
    <dbReference type="NCBI Taxonomy" id="6958"/>
    <lineage>
        <taxon>Eukaryota</taxon>
        <taxon>Metazoa</taxon>
        <taxon>Ecdysozoa</taxon>
        <taxon>Arthropoda</taxon>
        <taxon>Chelicerata</taxon>
        <taxon>Arachnida</taxon>
        <taxon>Acari</taxon>
        <taxon>Acariformes</taxon>
        <taxon>Sarcoptiformes</taxon>
        <taxon>Astigmata</taxon>
        <taxon>Psoroptidia</taxon>
        <taxon>Analgoidea</taxon>
        <taxon>Pyroglyphidae</taxon>
        <taxon>Pyroglyphinae</taxon>
        <taxon>Euroglyphus</taxon>
    </lineage>
</organism>
<proteinExistence type="predicted"/>
<dbReference type="EMBL" id="MUJZ01010351">
    <property type="protein sequence ID" value="OTF82075.1"/>
    <property type="molecule type" value="Genomic_DNA"/>
</dbReference>
<evidence type="ECO:0000313" key="2">
    <source>
        <dbReference type="EMBL" id="OTF82075.1"/>
    </source>
</evidence>
<name>A0A1Y3BSD5_EURMA</name>
<evidence type="ECO:0008006" key="4">
    <source>
        <dbReference type="Google" id="ProtNLM"/>
    </source>
</evidence>
<evidence type="ECO:0000313" key="3">
    <source>
        <dbReference type="Proteomes" id="UP000194236"/>
    </source>
</evidence>
<dbReference type="InterPro" id="IPR011009">
    <property type="entry name" value="Kinase-like_dom_sf"/>
</dbReference>
<dbReference type="Proteomes" id="UP000194236">
    <property type="component" value="Unassembled WGS sequence"/>
</dbReference>
<comment type="caution">
    <text evidence="2">The sequence shown here is derived from an EMBL/GenBank/DDBJ whole genome shotgun (WGS) entry which is preliminary data.</text>
</comment>
<sequence>MAECDISNSDLATAFTSSSLDGGGDENLSTTNLDGKKRKTHRLKERFQVVKKLGQGTYGKVQLAINNGTGQEVRVS</sequence>
<feature type="region of interest" description="Disordered" evidence="1">
    <location>
        <begin position="15"/>
        <end position="39"/>
    </location>
</feature>
<dbReference type="OrthoDB" id="6433303at2759"/>
<accession>A0A1Y3BSD5</accession>
<dbReference type="SUPFAM" id="SSF56112">
    <property type="entry name" value="Protein kinase-like (PK-like)"/>
    <property type="match status" value="1"/>
</dbReference>
<protein>
    <recommendedName>
        <fullName evidence="4">Protein kinase domain-containing protein</fullName>
    </recommendedName>
</protein>
<reference evidence="2 3" key="1">
    <citation type="submission" date="2017-03" db="EMBL/GenBank/DDBJ databases">
        <title>Genome Survey of Euroglyphus maynei.</title>
        <authorList>
            <person name="Arlian L.G."/>
            <person name="Morgan M.S."/>
            <person name="Rider S.D."/>
        </authorList>
    </citation>
    <scope>NUCLEOTIDE SEQUENCE [LARGE SCALE GENOMIC DNA]</scope>
    <source>
        <strain evidence="2">Arlian Lab</strain>
        <tissue evidence="2">Whole body</tissue>
    </source>
</reference>
<dbReference type="AlphaFoldDB" id="A0A1Y3BSD5"/>
<gene>
    <name evidence="2" type="ORF">BLA29_014904</name>
</gene>
<dbReference type="Gene3D" id="3.30.200.20">
    <property type="entry name" value="Phosphorylase Kinase, domain 1"/>
    <property type="match status" value="1"/>
</dbReference>